<evidence type="ECO:0000313" key="2">
    <source>
        <dbReference type="EnsemblFungi" id="PTTG_26073-t43_1-p1"/>
    </source>
</evidence>
<dbReference type="AlphaFoldDB" id="A0A180GZ16"/>
<keyword evidence="3" id="KW-1185">Reference proteome</keyword>
<reference evidence="1" key="1">
    <citation type="submission" date="2009-11" db="EMBL/GenBank/DDBJ databases">
        <authorList>
            <consortium name="The Broad Institute Genome Sequencing Platform"/>
            <person name="Ward D."/>
            <person name="Feldgarden M."/>
            <person name="Earl A."/>
            <person name="Young S.K."/>
            <person name="Zeng Q."/>
            <person name="Koehrsen M."/>
            <person name="Alvarado L."/>
            <person name="Berlin A."/>
            <person name="Bochicchio J."/>
            <person name="Borenstein D."/>
            <person name="Chapman S.B."/>
            <person name="Chen Z."/>
            <person name="Engels R."/>
            <person name="Freedman E."/>
            <person name="Gellesch M."/>
            <person name="Goldberg J."/>
            <person name="Griggs A."/>
            <person name="Gujja S."/>
            <person name="Heilman E."/>
            <person name="Heiman D."/>
            <person name="Hepburn T."/>
            <person name="Howarth C."/>
            <person name="Jen D."/>
            <person name="Larson L."/>
            <person name="Lewis B."/>
            <person name="Mehta T."/>
            <person name="Park D."/>
            <person name="Pearson M."/>
            <person name="Roberts A."/>
            <person name="Saif S."/>
            <person name="Shea T."/>
            <person name="Shenoy N."/>
            <person name="Sisk P."/>
            <person name="Stolte C."/>
            <person name="Sykes S."/>
            <person name="Thomson T."/>
            <person name="Walk T."/>
            <person name="White J."/>
            <person name="Yandava C."/>
            <person name="Izard J."/>
            <person name="Baranova O.V."/>
            <person name="Blanton J.M."/>
            <person name="Tanner A.C."/>
            <person name="Dewhirst F.E."/>
            <person name="Haas B."/>
            <person name="Nusbaum C."/>
            <person name="Birren B."/>
        </authorList>
    </citation>
    <scope>NUCLEOTIDE SEQUENCE [LARGE SCALE GENOMIC DNA]</scope>
    <source>
        <strain evidence="1">1-1 BBBD Race 1</strain>
    </source>
</reference>
<accession>A0A180GZ16</accession>
<reference evidence="2" key="4">
    <citation type="submission" date="2025-05" db="UniProtKB">
        <authorList>
            <consortium name="EnsemblFungi"/>
        </authorList>
    </citation>
    <scope>IDENTIFICATION</scope>
    <source>
        <strain evidence="2">isolate 1-1 / race 1 (BBBD)</strain>
    </source>
</reference>
<dbReference type="EnsemblFungi" id="PTTG_26073-t43_1">
    <property type="protein sequence ID" value="PTTG_26073-t43_1-p1"/>
    <property type="gene ID" value="PTTG_26073"/>
</dbReference>
<evidence type="ECO:0000313" key="3">
    <source>
        <dbReference type="Proteomes" id="UP000005240"/>
    </source>
</evidence>
<organism evidence="1">
    <name type="scientific">Puccinia triticina (isolate 1-1 / race 1 (BBBD))</name>
    <name type="common">Brown leaf rust fungus</name>
    <dbReference type="NCBI Taxonomy" id="630390"/>
    <lineage>
        <taxon>Eukaryota</taxon>
        <taxon>Fungi</taxon>
        <taxon>Dikarya</taxon>
        <taxon>Basidiomycota</taxon>
        <taxon>Pucciniomycotina</taxon>
        <taxon>Pucciniomycetes</taxon>
        <taxon>Pucciniales</taxon>
        <taxon>Pucciniaceae</taxon>
        <taxon>Puccinia</taxon>
    </lineage>
</organism>
<dbReference type="Proteomes" id="UP000005240">
    <property type="component" value="Unassembled WGS sequence"/>
</dbReference>
<protein>
    <submittedName>
        <fullName evidence="1 2">Uncharacterized protein</fullName>
    </submittedName>
</protein>
<sequence>MRTAYLKTFVKNATGDLLSVFHSLAHAVDAQLNAVHESIGSDTVKTLVSFPKSFILLLGKVSSFSIKEAINQFKQILKLDPTKPCSQTLTKGIGIPCAHRILELLEDGSHLTPEDFHPQWHLRYNPKFVKTDEPELDLDAEMKKITLSLGHEEPEQLATIINQIHQIVAGTNTMSRQIPKVGHP</sequence>
<proteinExistence type="predicted"/>
<reference evidence="1" key="2">
    <citation type="submission" date="2016-05" db="EMBL/GenBank/DDBJ databases">
        <title>Comparative analysis highlights variable genome content of wheat rusts and divergence of the mating loci.</title>
        <authorList>
            <person name="Cuomo C.A."/>
            <person name="Bakkeren G."/>
            <person name="Szabo L."/>
            <person name="Khalil H."/>
            <person name="Joly D."/>
            <person name="Goldberg J."/>
            <person name="Young S."/>
            <person name="Zeng Q."/>
            <person name="Fellers J."/>
        </authorList>
    </citation>
    <scope>NUCLEOTIDE SEQUENCE [LARGE SCALE GENOMIC DNA]</scope>
    <source>
        <strain evidence="1">1-1 BBBD Race 1</strain>
    </source>
</reference>
<gene>
    <name evidence="1" type="ORF">PTTG_26073</name>
</gene>
<dbReference type="OrthoDB" id="4367135at2759"/>
<dbReference type="EMBL" id="ADAS02000013">
    <property type="protein sequence ID" value="OAV97492.1"/>
    <property type="molecule type" value="Genomic_DNA"/>
</dbReference>
<reference evidence="2 3" key="3">
    <citation type="journal article" date="2017" name="G3 (Bethesda)">
        <title>Comparative analysis highlights variable genome content of wheat rusts and divergence of the mating loci.</title>
        <authorList>
            <person name="Cuomo C.A."/>
            <person name="Bakkeren G."/>
            <person name="Khalil H.B."/>
            <person name="Panwar V."/>
            <person name="Joly D."/>
            <person name="Linning R."/>
            <person name="Sakthikumar S."/>
            <person name="Song X."/>
            <person name="Adiconis X."/>
            <person name="Fan L."/>
            <person name="Goldberg J.M."/>
            <person name="Levin J.Z."/>
            <person name="Young S."/>
            <person name="Zeng Q."/>
            <person name="Anikster Y."/>
            <person name="Bruce M."/>
            <person name="Wang M."/>
            <person name="Yin C."/>
            <person name="McCallum B."/>
            <person name="Szabo L.J."/>
            <person name="Hulbert S."/>
            <person name="Chen X."/>
            <person name="Fellers J.P."/>
        </authorList>
    </citation>
    <scope>NUCLEOTIDE SEQUENCE</scope>
    <source>
        <strain evidence="3">Isolate 1-1 / race 1 (BBBD)</strain>
        <strain evidence="2">isolate 1-1 / race 1 (BBBD)</strain>
    </source>
</reference>
<dbReference type="VEuPathDB" id="FungiDB:PTTG_26073"/>
<name>A0A180GZ16_PUCT1</name>
<evidence type="ECO:0000313" key="1">
    <source>
        <dbReference type="EMBL" id="OAV97492.1"/>
    </source>
</evidence>